<dbReference type="Proteomes" id="UP000682951">
    <property type="component" value="Unassembled WGS sequence"/>
</dbReference>
<evidence type="ECO:0000313" key="2">
    <source>
        <dbReference type="Proteomes" id="UP000682951"/>
    </source>
</evidence>
<dbReference type="InterPro" id="IPR027471">
    <property type="entry name" value="YbeD-like_sf"/>
</dbReference>
<accession>A0ABS5HK19</accession>
<dbReference type="Gene3D" id="3.30.70.260">
    <property type="match status" value="1"/>
</dbReference>
<protein>
    <submittedName>
        <fullName evidence="1">DUF493 domain-containing protein</fullName>
    </submittedName>
</protein>
<reference evidence="1 2" key="1">
    <citation type="submission" date="2021-04" db="EMBL/GenBank/DDBJ databases">
        <title>Molecular and phenotypic characterization and identification of bacterial isolates recovered from the Anatolian ground squirrels (Spermophilus xanthoprymnus) and which have the potential to form a new species in the Campylobacter genus.</title>
        <authorList>
            <person name="Aydin F."/>
            <person name="Abay S."/>
            <person name="Kayman T."/>
            <person name="Karakaya E."/>
            <person name="Mustak H.K."/>
            <person name="Mustak I.B."/>
            <person name="Bilgin N."/>
            <person name="Duzler A."/>
            <person name="Sahin O."/>
            <person name="Guran O."/>
            <person name="Saticioglu I.B."/>
        </authorList>
    </citation>
    <scope>NUCLEOTIDE SEQUENCE [LARGE SCALE GENOMIC DNA]</scope>
    <source>
        <strain evidence="2">faydin-G24</strain>
    </source>
</reference>
<keyword evidence="2" id="KW-1185">Reference proteome</keyword>
<dbReference type="RefSeq" id="WP_212142448.1">
    <property type="nucleotide sequence ID" value="NZ_JAGSSW010000010.1"/>
</dbReference>
<dbReference type="InterPro" id="IPR007454">
    <property type="entry name" value="UPF0250_YbeD-like"/>
</dbReference>
<evidence type="ECO:0000313" key="1">
    <source>
        <dbReference type="EMBL" id="MBR8464621.1"/>
    </source>
</evidence>
<dbReference type="Pfam" id="PF04359">
    <property type="entry name" value="DUF493"/>
    <property type="match status" value="1"/>
</dbReference>
<organism evidence="1 2">
    <name type="scientific">Campylobacter anatolicus</name>
    <dbReference type="NCBI Taxonomy" id="2829105"/>
    <lineage>
        <taxon>Bacteria</taxon>
        <taxon>Pseudomonadati</taxon>
        <taxon>Campylobacterota</taxon>
        <taxon>Epsilonproteobacteria</taxon>
        <taxon>Campylobacterales</taxon>
        <taxon>Campylobacteraceae</taxon>
        <taxon>Campylobacter</taxon>
    </lineage>
</organism>
<sequence length="88" mass="10281">MASICDINGQKPEIRYPTFWEYKLIMNATDDAIEQIKKIIGTRDSKAVFSKFSKDKRYASYDVSVFVLSDQERLELFSAFKRISKFVL</sequence>
<proteinExistence type="predicted"/>
<dbReference type="EMBL" id="JAGSSW010000010">
    <property type="protein sequence ID" value="MBR8464621.1"/>
    <property type="molecule type" value="Genomic_DNA"/>
</dbReference>
<dbReference type="SUPFAM" id="SSF117991">
    <property type="entry name" value="YbeD/HP0495-like"/>
    <property type="match status" value="1"/>
</dbReference>
<gene>
    <name evidence="1" type="ORF">KDD93_08625</name>
</gene>
<name>A0ABS5HK19_9BACT</name>
<comment type="caution">
    <text evidence="1">The sequence shown here is derived from an EMBL/GenBank/DDBJ whole genome shotgun (WGS) entry which is preliminary data.</text>
</comment>